<dbReference type="EMBL" id="JAPQKI010000002">
    <property type="protein sequence ID" value="KAJ5110862.1"/>
    <property type="molecule type" value="Genomic_DNA"/>
</dbReference>
<reference evidence="3" key="1">
    <citation type="submission" date="2022-11" db="EMBL/GenBank/DDBJ databases">
        <authorList>
            <person name="Petersen C."/>
        </authorList>
    </citation>
    <scope>NUCLEOTIDE SEQUENCE</scope>
    <source>
        <strain evidence="3">IBT 30761</strain>
    </source>
</reference>
<feature type="coiled-coil region" evidence="1">
    <location>
        <begin position="128"/>
        <end position="162"/>
    </location>
</feature>
<proteinExistence type="predicted"/>
<dbReference type="GeneID" id="81352870"/>
<name>A0A9W9G2I7_9EURO</name>
<keyword evidence="4" id="KW-1185">Reference proteome</keyword>
<reference evidence="3" key="2">
    <citation type="journal article" date="2023" name="IMA Fungus">
        <title>Comparative genomic study of the Penicillium genus elucidates a diverse pangenome and 15 lateral gene transfer events.</title>
        <authorList>
            <person name="Petersen C."/>
            <person name="Sorensen T."/>
            <person name="Nielsen M.R."/>
            <person name="Sondergaard T.E."/>
            <person name="Sorensen J.L."/>
            <person name="Fitzpatrick D.A."/>
            <person name="Frisvad J.C."/>
            <person name="Nielsen K.L."/>
        </authorList>
    </citation>
    <scope>NUCLEOTIDE SEQUENCE</scope>
    <source>
        <strain evidence="3">IBT 30761</strain>
    </source>
</reference>
<feature type="compositionally biased region" description="Polar residues" evidence="2">
    <location>
        <begin position="10"/>
        <end position="22"/>
    </location>
</feature>
<comment type="caution">
    <text evidence="3">The sequence shown here is derived from an EMBL/GenBank/DDBJ whole genome shotgun (WGS) entry which is preliminary data.</text>
</comment>
<sequence>MSAPSRHQDQVNNSQAESSQWDGFSPSMALDDAIIASVINDFTEGDFDCSSSRFGANPASTTGERPKSMDICENQSSQNNFFNESFLSSPSNHSATLGNLGACAEAERAVNAFTERLTGTTTNLIAITQSLNLKVENLSEKIDDLHKKIGCASNQIERLNAVWETVLARENKVMESFGDLASRFFPK</sequence>
<keyword evidence="1" id="KW-0175">Coiled coil</keyword>
<gene>
    <name evidence="3" type="ORF">N7532_001397</name>
</gene>
<evidence type="ECO:0000256" key="1">
    <source>
        <dbReference type="SAM" id="Coils"/>
    </source>
</evidence>
<dbReference type="AlphaFoldDB" id="A0A9W9G2I7"/>
<evidence type="ECO:0000256" key="2">
    <source>
        <dbReference type="SAM" id="MobiDB-lite"/>
    </source>
</evidence>
<organism evidence="3 4">
    <name type="scientific">Penicillium argentinense</name>
    <dbReference type="NCBI Taxonomy" id="1131581"/>
    <lineage>
        <taxon>Eukaryota</taxon>
        <taxon>Fungi</taxon>
        <taxon>Dikarya</taxon>
        <taxon>Ascomycota</taxon>
        <taxon>Pezizomycotina</taxon>
        <taxon>Eurotiomycetes</taxon>
        <taxon>Eurotiomycetidae</taxon>
        <taxon>Eurotiales</taxon>
        <taxon>Aspergillaceae</taxon>
        <taxon>Penicillium</taxon>
    </lineage>
</organism>
<feature type="region of interest" description="Disordered" evidence="2">
    <location>
        <begin position="1"/>
        <end position="23"/>
    </location>
</feature>
<evidence type="ECO:0000313" key="3">
    <source>
        <dbReference type="EMBL" id="KAJ5110862.1"/>
    </source>
</evidence>
<dbReference type="RefSeq" id="XP_056478932.1">
    <property type="nucleotide sequence ID" value="XM_056613891.1"/>
</dbReference>
<accession>A0A9W9G2I7</accession>
<protein>
    <submittedName>
        <fullName evidence="3">Uncharacterized protein</fullName>
    </submittedName>
</protein>
<dbReference type="Proteomes" id="UP001149074">
    <property type="component" value="Unassembled WGS sequence"/>
</dbReference>
<evidence type="ECO:0000313" key="4">
    <source>
        <dbReference type="Proteomes" id="UP001149074"/>
    </source>
</evidence>